<dbReference type="Gene3D" id="3.30.70.270">
    <property type="match status" value="1"/>
</dbReference>
<dbReference type="RefSeq" id="WP_119323818.1">
    <property type="nucleotide sequence ID" value="NZ_AP025739.1"/>
</dbReference>
<dbReference type="InterPro" id="IPR043128">
    <property type="entry name" value="Rev_trsase/Diguanyl_cyclase"/>
</dbReference>
<dbReference type="SUPFAM" id="SSF55785">
    <property type="entry name" value="PYP-like sensor domain (PAS domain)"/>
    <property type="match status" value="2"/>
</dbReference>
<proteinExistence type="predicted"/>
<dbReference type="SMART" id="SM00065">
    <property type="entry name" value="GAF"/>
    <property type="match status" value="1"/>
</dbReference>
<dbReference type="PROSITE" id="PS50113">
    <property type="entry name" value="PAC"/>
    <property type="match status" value="2"/>
</dbReference>
<organism evidence="1 2">
    <name type="scientific">Capsulimonas corticalis</name>
    <dbReference type="NCBI Taxonomy" id="2219043"/>
    <lineage>
        <taxon>Bacteria</taxon>
        <taxon>Bacillati</taxon>
        <taxon>Armatimonadota</taxon>
        <taxon>Armatimonadia</taxon>
        <taxon>Capsulimonadales</taxon>
        <taxon>Capsulimonadaceae</taxon>
        <taxon>Capsulimonas</taxon>
    </lineage>
</organism>
<dbReference type="Gene3D" id="1.10.3210.10">
    <property type="entry name" value="Hypothetical protein af1432"/>
    <property type="match status" value="1"/>
</dbReference>
<dbReference type="SMART" id="SM00086">
    <property type="entry name" value="PAC"/>
    <property type="match status" value="2"/>
</dbReference>
<dbReference type="SUPFAM" id="SSF55073">
    <property type="entry name" value="Nucleotide cyclase"/>
    <property type="match status" value="1"/>
</dbReference>
<dbReference type="Pfam" id="PF00990">
    <property type="entry name" value="GGDEF"/>
    <property type="match status" value="1"/>
</dbReference>
<dbReference type="PROSITE" id="PS51832">
    <property type="entry name" value="HD_GYP"/>
    <property type="match status" value="1"/>
</dbReference>
<evidence type="ECO:0000313" key="2">
    <source>
        <dbReference type="Proteomes" id="UP000287394"/>
    </source>
</evidence>
<evidence type="ECO:0000313" key="1">
    <source>
        <dbReference type="EMBL" id="BDI28440.1"/>
    </source>
</evidence>
<dbReference type="CDD" id="cd00077">
    <property type="entry name" value="HDc"/>
    <property type="match status" value="1"/>
</dbReference>
<gene>
    <name evidence="1" type="ORF">CCAX7_004910</name>
</gene>
<dbReference type="InterPro" id="IPR000014">
    <property type="entry name" value="PAS"/>
</dbReference>
<dbReference type="Gene3D" id="3.30.450.40">
    <property type="match status" value="1"/>
</dbReference>
<dbReference type="InterPro" id="IPR029016">
    <property type="entry name" value="GAF-like_dom_sf"/>
</dbReference>
<accession>A0A402D2T6</accession>
<dbReference type="Gene3D" id="3.30.450.20">
    <property type="entry name" value="PAS domain"/>
    <property type="match status" value="2"/>
</dbReference>
<dbReference type="CDD" id="cd00130">
    <property type="entry name" value="PAS"/>
    <property type="match status" value="2"/>
</dbReference>
<dbReference type="InterPro" id="IPR013655">
    <property type="entry name" value="PAS_fold_3"/>
</dbReference>
<dbReference type="NCBIfam" id="TIGR00254">
    <property type="entry name" value="GGDEF"/>
    <property type="match status" value="1"/>
</dbReference>
<dbReference type="AlphaFoldDB" id="A0A402D2T6"/>
<dbReference type="NCBIfam" id="TIGR00229">
    <property type="entry name" value="sensory_box"/>
    <property type="match status" value="2"/>
</dbReference>
<name>A0A402D2T6_9BACT</name>
<dbReference type="SMART" id="SM00091">
    <property type="entry name" value="PAS"/>
    <property type="match status" value="2"/>
</dbReference>
<dbReference type="InterPro" id="IPR037522">
    <property type="entry name" value="HD_GYP_dom"/>
</dbReference>
<dbReference type="SUPFAM" id="SSF55781">
    <property type="entry name" value="GAF domain-like"/>
    <property type="match status" value="1"/>
</dbReference>
<sequence>MTLLIPDNEAARLDWLLESQILDTPPDDVFDEVTHMAAELCGVPIAAISLIDAERQWFKSIVGYESQETSRAAAFCAQTILQPEMLIVPDARLDERFSQNPFVTGDPNIRFYAGAPLITSEGYAIGSLCVIDQTPRELSPEKQLILQMLARQVASRIELQRQIVVQKQLIEERAATQAAMERSEMRLREAQRLARIGSWEYDVVTGRISWSEQLFTLLELDRAEGEPSPEKLRTFYHPDDVAMQAELAKQSIEDGQPFEFDIRVMRRDGSPRWMHSVGRAMRGDDGTVHRLVGTLADIHERRVAEDALRESECRLRMVLEKGRFTTLHLDLSTSEFIDVSPKAKALFGLPEDAAFTREEFLQTVHPEDRAFVQERMQATLDSTQYTEAEFRIVQKDGSIRWISVHGSAVFGADGQPTGVNGVMHEITDRKWVEVQREQALREAQERADRDPLTNLWNHRAFHKRLEEETSRAQREGGALTVAMIDVDNFQFFNDVYGHITGDEVLREVATRLQAICRPYDTIARFGGDEFALLLPSPEHITRSEIEDRLQQGLRGLAYAPAESEVSIPISFSIGVSIYPQHGSDRHDVVRLADERLRRAKSGGEIESGADQVRASMTDKLEGFSMLDALVTAVDNKDRYTRRHSEDVMTYCLIIARALGVSEAEQHTIGVAALLHDVGKIGVPDAVLRKPGKLTDAEYDAIKHHPQMGAAIVSTVAGLEATLDAVRHHHERWDGRGYPSGLQGEEIPFIARMMAVADAFSAMTTDRPYRLGMPIHKALSILEDGAGSQWDPECVRAFAQSFTAQQEIDRAA</sequence>
<protein>
    <submittedName>
        <fullName evidence="1">Uncharacterized protein</fullName>
    </submittedName>
</protein>
<dbReference type="SMART" id="SM00471">
    <property type="entry name" value="HDc"/>
    <property type="match status" value="1"/>
</dbReference>
<reference evidence="1 2" key="1">
    <citation type="journal article" date="2019" name="Int. J. Syst. Evol. Microbiol.">
        <title>Capsulimonas corticalis gen. nov., sp. nov., an aerobic capsulated bacterium, of a novel bacterial order, Capsulimonadales ord. nov., of the class Armatimonadia of the phylum Armatimonadetes.</title>
        <authorList>
            <person name="Li J."/>
            <person name="Kudo C."/>
            <person name="Tonouchi A."/>
        </authorList>
    </citation>
    <scope>NUCLEOTIDE SEQUENCE [LARGE SCALE GENOMIC DNA]</scope>
    <source>
        <strain evidence="1 2">AX-7</strain>
    </source>
</reference>
<dbReference type="OrthoDB" id="23692at2"/>
<dbReference type="Pfam" id="PF08447">
    <property type="entry name" value="PAS_3"/>
    <property type="match status" value="2"/>
</dbReference>
<keyword evidence="2" id="KW-1185">Reference proteome</keyword>
<dbReference type="InterPro" id="IPR035965">
    <property type="entry name" value="PAS-like_dom_sf"/>
</dbReference>
<dbReference type="InterPro" id="IPR000700">
    <property type="entry name" value="PAS-assoc_C"/>
</dbReference>
<dbReference type="CDD" id="cd01949">
    <property type="entry name" value="GGDEF"/>
    <property type="match status" value="1"/>
</dbReference>
<dbReference type="Gene3D" id="2.10.70.100">
    <property type="match status" value="1"/>
</dbReference>
<dbReference type="PANTHER" id="PTHR43155:SF2">
    <property type="entry name" value="CYCLIC DI-GMP PHOSPHODIESTERASE PA4108"/>
    <property type="match status" value="1"/>
</dbReference>
<dbReference type="Proteomes" id="UP000287394">
    <property type="component" value="Chromosome"/>
</dbReference>
<dbReference type="PANTHER" id="PTHR43155">
    <property type="entry name" value="CYCLIC DI-GMP PHOSPHODIESTERASE PA4108-RELATED"/>
    <property type="match status" value="1"/>
</dbReference>
<dbReference type="PROSITE" id="PS50887">
    <property type="entry name" value="GGDEF"/>
    <property type="match status" value="1"/>
</dbReference>
<dbReference type="Pfam" id="PF01590">
    <property type="entry name" value="GAF"/>
    <property type="match status" value="1"/>
</dbReference>
<dbReference type="Pfam" id="PF13487">
    <property type="entry name" value="HD_5"/>
    <property type="match status" value="1"/>
</dbReference>
<dbReference type="PROSITE" id="PS50112">
    <property type="entry name" value="PAS"/>
    <property type="match status" value="1"/>
</dbReference>
<dbReference type="InterPro" id="IPR003018">
    <property type="entry name" value="GAF"/>
</dbReference>
<dbReference type="InterPro" id="IPR003607">
    <property type="entry name" value="HD/PDEase_dom"/>
</dbReference>
<dbReference type="KEGG" id="ccot:CCAX7_004910"/>
<dbReference type="EMBL" id="AP025739">
    <property type="protein sequence ID" value="BDI28440.1"/>
    <property type="molecule type" value="Genomic_DNA"/>
</dbReference>
<dbReference type="InterPro" id="IPR001610">
    <property type="entry name" value="PAC"/>
</dbReference>
<dbReference type="InterPro" id="IPR029787">
    <property type="entry name" value="Nucleotide_cyclase"/>
</dbReference>
<dbReference type="SMART" id="SM00267">
    <property type="entry name" value="GGDEF"/>
    <property type="match status" value="1"/>
</dbReference>
<dbReference type="SUPFAM" id="SSF109604">
    <property type="entry name" value="HD-domain/PDEase-like"/>
    <property type="match status" value="1"/>
</dbReference>
<dbReference type="InterPro" id="IPR000160">
    <property type="entry name" value="GGDEF_dom"/>
</dbReference>